<protein>
    <submittedName>
        <fullName evidence="1">Uncharacterized protein</fullName>
    </submittedName>
</protein>
<comment type="caution">
    <text evidence="1">The sequence shown here is derived from an EMBL/GenBank/DDBJ whole genome shotgun (WGS) entry which is preliminary data.</text>
</comment>
<name>A0ACC3DUE9_9PEZI</name>
<gene>
    <name evidence="1" type="ORF">LTS18_001497</name>
</gene>
<evidence type="ECO:0000313" key="2">
    <source>
        <dbReference type="Proteomes" id="UP001186974"/>
    </source>
</evidence>
<dbReference type="EMBL" id="JAWDJW010000572">
    <property type="protein sequence ID" value="KAK3080425.1"/>
    <property type="molecule type" value="Genomic_DNA"/>
</dbReference>
<sequence>MSSGLSILADLNANRSQSSGGNAPSFSESAGGRRNLDLKLRNMTLLAKPSIEIKLNHPDTPHGAYVTSYSTMDKIEGTVSVTAKNDTKFDDIEIAFIGTAKTFVDKLSSTTSLGGRTEANHQFLKLTQPIDPADLPSPLVAKGGQTYNFPFTFVVPTQLLPRSCPHKVANDAVKEAHLQLPPSLGDPELSGYGGILLDDLSPNMSKITYAIKATMIKTRDSNQTESVVALQTRKIRIKPAFDEQPPLSIDKDTEDYSLRTEKAIRKSVFKGKLGRL</sequence>
<reference evidence="1" key="1">
    <citation type="submission" date="2024-09" db="EMBL/GenBank/DDBJ databases">
        <title>Black Yeasts Isolated from many extreme environments.</title>
        <authorList>
            <person name="Coleine C."/>
            <person name="Stajich J.E."/>
            <person name="Selbmann L."/>
        </authorList>
    </citation>
    <scope>NUCLEOTIDE SEQUENCE</scope>
    <source>
        <strain evidence="1">CCFEE 5737</strain>
    </source>
</reference>
<feature type="non-terminal residue" evidence="1">
    <location>
        <position position="276"/>
    </location>
</feature>
<keyword evidence="2" id="KW-1185">Reference proteome</keyword>
<proteinExistence type="predicted"/>
<dbReference type="Proteomes" id="UP001186974">
    <property type="component" value="Unassembled WGS sequence"/>
</dbReference>
<organism evidence="1 2">
    <name type="scientific">Coniosporium uncinatum</name>
    <dbReference type="NCBI Taxonomy" id="93489"/>
    <lineage>
        <taxon>Eukaryota</taxon>
        <taxon>Fungi</taxon>
        <taxon>Dikarya</taxon>
        <taxon>Ascomycota</taxon>
        <taxon>Pezizomycotina</taxon>
        <taxon>Dothideomycetes</taxon>
        <taxon>Dothideomycetes incertae sedis</taxon>
        <taxon>Coniosporium</taxon>
    </lineage>
</organism>
<accession>A0ACC3DUE9</accession>
<evidence type="ECO:0000313" key="1">
    <source>
        <dbReference type="EMBL" id="KAK3080425.1"/>
    </source>
</evidence>